<dbReference type="PANTHER" id="PTHR34069:SF2">
    <property type="entry name" value="BETA-KETOACYL-[ACYL-CARRIER-PROTEIN] SYNTHASE III"/>
    <property type="match status" value="1"/>
</dbReference>
<feature type="domain" description="Beta-ketoacyl-[acyl-carrier-protein] synthase III C-terminal" evidence="3">
    <location>
        <begin position="264"/>
        <end position="343"/>
    </location>
</feature>
<reference evidence="5 6" key="1">
    <citation type="submission" date="2019-02" db="EMBL/GenBank/DDBJ databases">
        <title>Deep-cultivation of Planctomycetes and their phenomic and genomic characterization uncovers novel biology.</title>
        <authorList>
            <person name="Wiegand S."/>
            <person name="Jogler M."/>
            <person name="Boedeker C."/>
            <person name="Pinto D."/>
            <person name="Vollmers J."/>
            <person name="Rivas-Marin E."/>
            <person name="Kohn T."/>
            <person name="Peeters S.H."/>
            <person name="Heuer A."/>
            <person name="Rast P."/>
            <person name="Oberbeckmann S."/>
            <person name="Bunk B."/>
            <person name="Jeske O."/>
            <person name="Meyerdierks A."/>
            <person name="Storesund J.E."/>
            <person name="Kallscheuer N."/>
            <person name="Luecker S."/>
            <person name="Lage O.M."/>
            <person name="Pohl T."/>
            <person name="Merkel B.J."/>
            <person name="Hornburger P."/>
            <person name="Mueller R.-W."/>
            <person name="Bruemmer F."/>
            <person name="Labrenz M."/>
            <person name="Spormann A.M."/>
            <person name="Op den Camp H."/>
            <person name="Overmann J."/>
            <person name="Amann R."/>
            <person name="Jetten M.S.M."/>
            <person name="Mascher T."/>
            <person name="Medema M.H."/>
            <person name="Devos D.P."/>
            <person name="Kaster A.-K."/>
            <person name="Ovreas L."/>
            <person name="Rohde M."/>
            <person name="Galperin M.Y."/>
            <person name="Jogler C."/>
        </authorList>
    </citation>
    <scope>NUCLEOTIDE SEQUENCE [LARGE SCALE GENOMIC DNA]</scope>
    <source>
        <strain evidence="5 6">Poly30</strain>
    </source>
</reference>
<dbReference type="GO" id="GO:0033818">
    <property type="term" value="F:beta-ketoacyl-acyl-carrier-protein synthase III activity"/>
    <property type="evidence" value="ECO:0007669"/>
    <property type="project" value="UniProtKB-EC"/>
</dbReference>
<dbReference type="RefSeq" id="WP_145195707.1">
    <property type="nucleotide sequence ID" value="NZ_CP036434.1"/>
</dbReference>
<dbReference type="EMBL" id="CP036434">
    <property type="protein sequence ID" value="QDV05958.1"/>
    <property type="molecule type" value="Genomic_DNA"/>
</dbReference>
<dbReference type="CDD" id="cd00830">
    <property type="entry name" value="KAS_III"/>
    <property type="match status" value="1"/>
</dbReference>
<keyword evidence="6" id="KW-1185">Reference proteome</keyword>
<dbReference type="GO" id="GO:0044550">
    <property type="term" value="P:secondary metabolite biosynthetic process"/>
    <property type="evidence" value="ECO:0007669"/>
    <property type="project" value="TreeGrafter"/>
</dbReference>
<name>A0A518EPE3_9BACT</name>
<dbReference type="GO" id="GO:0004315">
    <property type="term" value="F:3-oxoacyl-[acyl-carrier-protein] synthase activity"/>
    <property type="evidence" value="ECO:0007669"/>
    <property type="project" value="InterPro"/>
</dbReference>
<keyword evidence="2 5" id="KW-0012">Acyltransferase</keyword>
<evidence type="ECO:0000313" key="5">
    <source>
        <dbReference type="EMBL" id="QDV05958.1"/>
    </source>
</evidence>
<dbReference type="InterPro" id="IPR013751">
    <property type="entry name" value="ACP_syn_III_N"/>
</dbReference>
<dbReference type="OrthoDB" id="1704808at2"/>
<evidence type="ECO:0000259" key="4">
    <source>
        <dbReference type="Pfam" id="PF08545"/>
    </source>
</evidence>
<accession>A0A518EPE3</accession>
<evidence type="ECO:0000313" key="6">
    <source>
        <dbReference type="Proteomes" id="UP000320390"/>
    </source>
</evidence>
<dbReference type="InterPro" id="IPR013747">
    <property type="entry name" value="ACP_syn_III_C"/>
</dbReference>
<dbReference type="Proteomes" id="UP000320390">
    <property type="component" value="Chromosome"/>
</dbReference>
<sequence length="344" mass="36334">MEERIVNSPIRPVRIAGIGRYLPETVVTNGELEERFGVPTGWIEEKTGVIERRRADVAGGETASIMGAAALAEALGDGPLELDLILNASGTPEQAIPDGGPLIQRALGLHRSGIPCFTVHATCLSFLAALDVAASMLTVGTHRRIAIVSTEIGSTGVSGVDPKSESLWGDAAAAVVLERTNPEQGSALERVLFRTWSEGADLTSIRGGGTKLHPSRPGAVPEDLHFQMNGPAVLQMCLRRAGRFFAELHPSLRTGGMDGSGPSERIDVAITHQPSKAGLEGMERFGVLRERTVVTLDRLGNCVAASIPCTLYEAIQTGRLQRGQRALLFGTGAGLSMAGALLTY</sequence>
<organism evidence="5 6">
    <name type="scientific">Saltatorellus ferox</name>
    <dbReference type="NCBI Taxonomy" id="2528018"/>
    <lineage>
        <taxon>Bacteria</taxon>
        <taxon>Pseudomonadati</taxon>
        <taxon>Planctomycetota</taxon>
        <taxon>Planctomycetia</taxon>
        <taxon>Planctomycetia incertae sedis</taxon>
        <taxon>Saltatorellus</taxon>
    </lineage>
</organism>
<dbReference type="Gene3D" id="3.40.47.10">
    <property type="match status" value="2"/>
</dbReference>
<evidence type="ECO:0000259" key="3">
    <source>
        <dbReference type="Pfam" id="PF08541"/>
    </source>
</evidence>
<feature type="domain" description="Beta-ketoacyl-[acyl-carrier-protein] synthase III N-terminal" evidence="4">
    <location>
        <begin position="118"/>
        <end position="185"/>
    </location>
</feature>
<evidence type="ECO:0000256" key="1">
    <source>
        <dbReference type="ARBA" id="ARBA00022679"/>
    </source>
</evidence>
<dbReference type="EC" id="2.3.1.180" evidence="5"/>
<proteinExistence type="predicted"/>
<dbReference type="Pfam" id="PF08541">
    <property type="entry name" value="ACP_syn_III_C"/>
    <property type="match status" value="1"/>
</dbReference>
<dbReference type="InterPro" id="IPR016039">
    <property type="entry name" value="Thiolase-like"/>
</dbReference>
<gene>
    <name evidence="5" type="primary">fabH_1</name>
    <name evidence="5" type="ORF">Poly30_14610</name>
</gene>
<keyword evidence="1 5" id="KW-0808">Transferase</keyword>
<protein>
    <submittedName>
        <fullName evidence="5">3-oxoacyl-[acyl-carrier-protein] synthase 3</fullName>
        <ecNumber evidence="5">2.3.1.180</ecNumber>
    </submittedName>
</protein>
<dbReference type="SUPFAM" id="SSF53901">
    <property type="entry name" value="Thiolase-like"/>
    <property type="match status" value="2"/>
</dbReference>
<dbReference type="GO" id="GO:0006633">
    <property type="term" value="P:fatty acid biosynthetic process"/>
    <property type="evidence" value="ECO:0007669"/>
    <property type="project" value="InterPro"/>
</dbReference>
<dbReference type="PANTHER" id="PTHR34069">
    <property type="entry name" value="3-OXOACYL-[ACYL-CARRIER-PROTEIN] SYNTHASE 3"/>
    <property type="match status" value="1"/>
</dbReference>
<dbReference type="AlphaFoldDB" id="A0A518EPE3"/>
<dbReference type="Pfam" id="PF08545">
    <property type="entry name" value="ACP_syn_III"/>
    <property type="match status" value="1"/>
</dbReference>
<evidence type="ECO:0000256" key="2">
    <source>
        <dbReference type="ARBA" id="ARBA00023315"/>
    </source>
</evidence>